<dbReference type="SUPFAM" id="SSF57501">
    <property type="entry name" value="Cystine-knot cytokines"/>
    <property type="match status" value="1"/>
</dbReference>
<evidence type="ECO:0000256" key="15">
    <source>
        <dbReference type="RuleBase" id="RU000354"/>
    </source>
</evidence>
<evidence type="ECO:0000256" key="3">
    <source>
        <dbReference type="ARBA" id="ARBA00006656"/>
    </source>
</evidence>
<dbReference type="Gene3D" id="1.10.20.10">
    <property type="entry name" value="Histone, subunit A"/>
    <property type="match status" value="1"/>
</dbReference>
<comment type="function">
    <text evidence="11">Accessory component of the DNA polymerase epsilon complex. Participates in DNA repair and in chromosomal DNA replication.</text>
</comment>
<feature type="domain" description="TGF-beta family profile" evidence="17">
    <location>
        <begin position="438"/>
        <end position="562"/>
    </location>
</feature>
<evidence type="ECO:0000256" key="4">
    <source>
        <dbReference type="ARBA" id="ARBA00022525"/>
    </source>
</evidence>
<dbReference type="Gene3D" id="2.10.90.10">
    <property type="entry name" value="Cystine-knot cytokines"/>
    <property type="match status" value="1"/>
</dbReference>
<dbReference type="Proteomes" id="UP000796761">
    <property type="component" value="Unassembled WGS sequence"/>
</dbReference>
<keyword evidence="7" id="KW-0238">DNA-binding</keyword>
<evidence type="ECO:0000256" key="5">
    <source>
        <dbReference type="ARBA" id="ARBA00022729"/>
    </source>
</evidence>
<protein>
    <recommendedName>
        <fullName evidence="13">DNA polymerase epsilon subunit 4</fullName>
    </recommendedName>
    <alternativeName>
        <fullName evidence="14">DNA polymerase II subunit 4</fullName>
    </alternativeName>
</protein>
<dbReference type="InterPro" id="IPR015615">
    <property type="entry name" value="TGF-beta-rel"/>
</dbReference>
<dbReference type="GO" id="GO:0046982">
    <property type="term" value="F:protein heterodimerization activity"/>
    <property type="evidence" value="ECO:0007669"/>
    <property type="project" value="InterPro"/>
</dbReference>
<proteinExistence type="inferred from homology"/>
<sequence>MAAAAALPGPGPADAAAPGEEAAGAGPQGTGPARLARLPLARVKALVKADPDVTLASQEAVFVLARATELFVETIAKDAYVYAQQGKRKTLQRKDLDNAIEAIDEFAFLEDKGAIGRVEQQGNLFAEKGCCRRQSHFLHIGHDGLFCVPTKFRTALVKNPHDEEVVQILENCEMKEKRYRVSQVEYYYEIAQSSAVHREEQLSSFPVSYKCSTGEVRGVAQGTESTVMLGTVLLLLALAKTACPSPASIASWRAEALKKLLEVFGMDDPPAPPTHFKQPPQYMVDLFNTVANADGVTKNPDILEGNTVRSFLDKTHSEEMRFLFVLSSMAKNEKILTAELHLFRLWPRVTDGPKRHHFCQVSVYQVLGKDKPDTPEGKKLLAARLVSLQTSGWEVFAITSAVRDWAEDESSNQGLLVTVQGLRGSPLNPPPLQFASGRGHHESKKPMLVLFTDDGRRGASLPTAGFPDFEEIGWSGWIISPRGYNAFHCKGSCPFPLGENMRPTNHATVQSIINALKLSEGVSSPCCVPDKLYSINLLYFDDDENVVLKQYDDMVAGSCGCH</sequence>
<dbReference type="GO" id="GO:0005615">
    <property type="term" value="C:extracellular space"/>
    <property type="evidence" value="ECO:0007669"/>
    <property type="project" value="TreeGrafter"/>
</dbReference>
<organism evidence="18 19">
    <name type="scientific">Zosterops borbonicus</name>
    <dbReference type="NCBI Taxonomy" id="364589"/>
    <lineage>
        <taxon>Eukaryota</taxon>
        <taxon>Metazoa</taxon>
        <taxon>Chordata</taxon>
        <taxon>Craniata</taxon>
        <taxon>Vertebrata</taxon>
        <taxon>Euteleostomi</taxon>
        <taxon>Archelosauria</taxon>
        <taxon>Archosauria</taxon>
        <taxon>Dinosauria</taxon>
        <taxon>Saurischia</taxon>
        <taxon>Theropoda</taxon>
        <taxon>Coelurosauria</taxon>
        <taxon>Aves</taxon>
        <taxon>Neognathae</taxon>
        <taxon>Neoaves</taxon>
        <taxon>Telluraves</taxon>
        <taxon>Australaves</taxon>
        <taxon>Passeriformes</taxon>
        <taxon>Sylvioidea</taxon>
        <taxon>Zosteropidae</taxon>
        <taxon>Zosterops</taxon>
    </lineage>
</organism>
<dbReference type="PROSITE" id="PS00250">
    <property type="entry name" value="TGF_BETA_1"/>
    <property type="match status" value="1"/>
</dbReference>
<dbReference type="Pfam" id="PF00019">
    <property type="entry name" value="TGF_beta"/>
    <property type="match status" value="1"/>
</dbReference>
<gene>
    <name evidence="18" type="ORF">HGM15179_011987</name>
</gene>
<evidence type="ECO:0000313" key="18">
    <source>
        <dbReference type="EMBL" id="TRZ15127.1"/>
    </source>
</evidence>
<dbReference type="FunFam" id="2.60.120.970:FF:000023">
    <property type="entry name" value="Anti-dorsalizing morphogenetic protein 1"/>
    <property type="match status" value="1"/>
</dbReference>
<evidence type="ECO:0000256" key="10">
    <source>
        <dbReference type="ARBA" id="ARBA00023242"/>
    </source>
</evidence>
<keyword evidence="9" id="KW-0325">Glycoprotein</keyword>
<keyword evidence="10" id="KW-0539">Nucleus</keyword>
<evidence type="ECO:0000256" key="8">
    <source>
        <dbReference type="ARBA" id="ARBA00023157"/>
    </source>
</evidence>
<evidence type="ECO:0000256" key="2">
    <source>
        <dbReference type="ARBA" id="ARBA00004613"/>
    </source>
</evidence>
<dbReference type="Pfam" id="PF00808">
    <property type="entry name" value="CBFD_NFYB_HMF"/>
    <property type="match status" value="1"/>
</dbReference>
<evidence type="ECO:0000256" key="6">
    <source>
        <dbReference type="ARBA" id="ARBA00023030"/>
    </source>
</evidence>
<comment type="caution">
    <text evidence="18">The sequence shown here is derived from an EMBL/GenBank/DDBJ whole genome shotgun (WGS) entry which is preliminary data.</text>
</comment>
<dbReference type="InterPro" id="IPR009072">
    <property type="entry name" value="Histone-fold"/>
</dbReference>
<evidence type="ECO:0000313" key="19">
    <source>
        <dbReference type="Proteomes" id="UP000796761"/>
    </source>
</evidence>
<dbReference type="Pfam" id="PF00688">
    <property type="entry name" value="TGFb_propeptide"/>
    <property type="match status" value="1"/>
</dbReference>
<dbReference type="OrthoDB" id="5987191at2759"/>
<evidence type="ECO:0000256" key="9">
    <source>
        <dbReference type="ARBA" id="ARBA00023180"/>
    </source>
</evidence>
<comment type="subcellular location">
    <subcellularLocation>
        <location evidence="1">Nucleus</location>
    </subcellularLocation>
    <subcellularLocation>
        <location evidence="2">Secreted</location>
    </subcellularLocation>
</comment>
<dbReference type="GO" id="GO:0005125">
    <property type="term" value="F:cytokine activity"/>
    <property type="evidence" value="ECO:0007669"/>
    <property type="project" value="TreeGrafter"/>
</dbReference>
<dbReference type="CDD" id="cd22929">
    <property type="entry name" value="HFD_POLE4-like"/>
    <property type="match status" value="1"/>
</dbReference>
<dbReference type="CDD" id="cd13765">
    <property type="entry name" value="TGF_beta_ADMP"/>
    <property type="match status" value="1"/>
</dbReference>
<dbReference type="SUPFAM" id="SSF47113">
    <property type="entry name" value="Histone-fold"/>
    <property type="match status" value="1"/>
</dbReference>
<dbReference type="FunFam" id="2.10.90.10:FF:000001">
    <property type="entry name" value="Bone morphogenetic protein 4"/>
    <property type="match status" value="1"/>
</dbReference>
<dbReference type="GO" id="GO:0008083">
    <property type="term" value="F:growth factor activity"/>
    <property type="evidence" value="ECO:0007669"/>
    <property type="project" value="UniProtKB-KW"/>
</dbReference>
<name>A0A8K1GBI7_9PASS</name>
<feature type="region of interest" description="Disordered" evidence="16">
    <location>
        <begin position="1"/>
        <end position="31"/>
    </location>
</feature>
<dbReference type="AlphaFoldDB" id="A0A8K1GBI7"/>
<accession>A0A8K1GBI7</accession>
<keyword evidence="4" id="KW-0964">Secreted</keyword>
<dbReference type="FunFam" id="1.10.20.10:FF:000051">
    <property type="entry name" value="DNA polymerase epsilon 4, accessory subunit"/>
    <property type="match status" value="1"/>
</dbReference>
<evidence type="ECO:0000256" key="7">
    <source>
        <dbReference type="ARBA" id="ARBA00023125"/>
    </source>
</evidence>
<keyword evidence="5" id="KW-0732">Signal</keyword>
<evidence type="ECO:0000256" key="1">
    <source>
        <dbReference type="ARBA" id="ARBA00004123"/>
    </source>
</evidence>
<dbReference type="InterPro" id="IPR029034">
    <property type="entry name" value="Cystine-knot_cytokine"/>
</dbReference>
<evidence type="ECO:0000256" key="12">
    <source>
        <dbReference type="ARBA" id="ARBA00064303"/>
    </source>
</evidence>
<dbReference type="InterPro" id="IPR001839">
    <property type="entry name" value="TGF-b_C"/>
</dbReference>
<keyword evidence="8" id="KW-1015">Disulfide bond</keyword>
<evidence type="ECO:0000259" key="17">
    <source>
        <dbReference type="PROSITE" id="PS51362"/>
    </source>
</evidence>
<keyword evidence="19" id="KW-1185">Reference proteome</keyword>
<dbReference type="GO" id="GO:0003677">
    <property type="term" value="F:DNA binding"/>
    <property type="evidence" value="ECO:0007669"/>
    <property type="project" value="UniProtKB-KW"/>
</dbReference>
<dbReference type="Gene3D" id="2.60.120.970">
    <property type="match status" value="1"/>
</dbReference>
<dbReference type="InterPro" id="IPR003958">
    <property type="entry name" value="CBFA_NFYB_domain"/>
</dbReference>
<dbReference type="GO" id="GO:0005634">
    <property type="term" value="C:nucleus"/>
    <property type="evidence" value="ECO:0007669"/>
    <property type="project" value="UniProtKB-SubCell"/>
</dbReference>
<evidence type="ECO:0000256" key="11">
    <source>
        <dbReference type="ARBA" id="ARBA00054225"/>
    </source>
</evidence>
<dbReference type="PANTHER" id="PTHR11848:SF241">
    <property type="entry name" value="ANTI-DORSALIZING MORPHOTIC PROTEIN"/>
    <property type="match status" value="1"/>
</dbReference>
<dbReference type="SMART" id="SM00204">
    <property type="entry name" value="TGFB"/>
    <property type="match status" value="1"/>
</dbReference>
<dbReference type="EMBL" id="SWJQ01000383">
    <property type="protein sequence ID" value="TRZ15127.1"/>
    <property type="molecule type" value="Genomic_DNA"/>
</dbReference>
<evidence type="ECO:0000256" key="16">
    <source>
        <dbReference type="SAM" id="MobiDB-lite"/>
    </source>
</evidence>
<evidence type="ECO:0000256" key="14">
    <source>
        <dbReference type="ARBA" id="ARBA00081494"/>
    </source>
</evidence>
<comment type="similarity">
    <text evidence="3 15">Belongs to the TGF-beta family.</text>
</comment>
<dbReference type="PROSITE" id="PS51362">
    <property type="entry name" value="TGF_BETA_2"/>
    <property type="match status" value="1"/>
</dbReference>
<dbReference type="PANTHER" id="PTHR11848">
    <property type="entry name" value="TGF-BETA FAMILY"/>
    <property type="match status" value="1"/>
</dbReference>
<dbReference type="InterPro" id="IPR001111">
    <property type="entry name" value="TGF-b_propeptide"/>
</dbReference>
<dbReference type="InterPro" id="IPR017948">
    <property type="entry name" value="TGFb_CS"/>
</dbReference>
<comment type="subunit">
    <text evidence="12">Component of the DNA polymerase epsilon complex consisting of four subunits: the catalytic subunit POLE and the accessory subunits POLE2, POLE3 and POLE4. Interaction with POLE3 is a prerequisite for further binding with POLE and POLE2.</text>
</comment>
<keyword evidence="6 15" id="KW-0339">Growth factor</keyword>
<evidence type="ECO:0000256" key="13">
    <source>
        <dbReference type="ARBA" id="ARBA00068389"/>
    </source>
</evidence>
<reference evidence="18" key="1">
    <citation type="submission" date="2019-04" db="EMBL/GenBank/DDBJ databases">
        <title>Genome assembly of Zosterops borbonicus 15179.</title>
        <authorList>
            <person name="Leroy T."/>
            <person name="Anselmetti Y."/>
            <person name="Tilak M.-K."/>
            <person name="Nabholz B."/>
        </authorList>
    </citation>
    <scope>NUCLEOTIDE SEQUENCE</scope>
    <source>
        <strain evidence="18">HGM_15179</strain>
        <tissue evidence="18">Muscle</tissue>
    </source>
</reference>